<organism evidence="1 2">
    <name type="scientific">Batillaria attramentaria</name>
    <dbReference type="NCBI Taxonomy" id="370345"/>
    <lineage>
        <taxon>Eukaryota</taxon>
        <taxon>Metazoa</taxon>
        <taxon>Spiralia</taxon>
        <taxon>Lophotrochozoa</taxon>
        <taxon>Mollusca</taxon>
        <taxon>Gastropoda</taxon>
        <taxon>Caenogastropoda</taxon>
        <taxon>Sorbeoconcha</taxon>
        <taxon>Cerithioidea</taxon>
        <taxon>Batillariidae</taxon>
        <taxon>Batillaria</taxon>
    </lineage>
</organism>
<evidence type="ECO:0000313" key="2">
    <source>
        <dbReference type="Proteomes" id="UP001519460"/>
    </source>
</evidence>
<reference evidence="1 2" key="1">
    <citation type="journal article" date="2023" name="Sci. Data">
        <title>Genome assembly of the Korean intertidal mud-creeper Batillaria attramentaria.</title>
        <authorList>
            <person name="Patra A.K."/>
            <person name="Ho P.T."/>
            <person name="Jun S."/>
            <person name="Lee S.J."/>
            <person name="Kim Y."/>
            <person name="Won Y.J."/>
        </authorList>
    </citation>
    <scope>NUCLEOTIDE SEQUENCE [LARGE SCALE GENOMIC DNA]</scope>
    <source>
        <strain evidence="1">Wonlab-2016</strain>
    </source>
</reference>
<dbReference type="EMBL" id="JACVVK020000462">
    <property type="protein sequence ID" value="KAK7473653.1"/>
    <property type="molecule type" value="Genomic_DNA"/>
</dbReference>
<protein>
    <submittedName>
        <fullName evidence="1">Uncharacterized protein</fullName>
    </submittedName>
</protein>
<name>A0ABD0JFM9_9CAEN</name>
<dbReference type="AlphaFoldDB" id="A0ABD0JFM9"/>
<gene>
    <name evidence="1" type="ORF">BaRGS_00035131</name>
</gene>
<evidence type="ECO:0000313" key="1">
    <source>
        <dbReference type="EMBL" id="KAK7473653.1"/>
    </source>
</evidence>
<keyword evidence="2" id="KW-1185">Reference proteome</keyword>
<comment type="caution">
    <text evidence="1">The sequence shown here is derived from an EMBL/GenBank/DDBJ whole genome shotgun (WGS) entry which is preliminary data.</text>
</comment>
<dbReference type="Proteomes" id="UP001519460">
    <property type="component" value="Unassembled WGS sequence"/>
</dbReference>
<sequence length="249" mass="28507">MIVLFELQDVSGSSAERQMALSTPGSPTFHPNPAPGFHLSQRAFTAHAFKCVERRGNIYLISYIADHPNAEYSAIRLMGQGIGSHMMSPQLFPHGENVSINSTCDLEGPSGRRQYAFIRRAPPGCKFPRELHSSWNFTYLHARRLDIGLRYIVLVLLNGQRIVFSCETRDSNRYVIRSQGFPSPDKDSFLCVHFKPMEDDPFYDYVFSRLNSGVMMDGMLKVIEKGRPIFMHQDCDWFDSPARPEFLYR</sequence>
<proteinExistence type="predicted"/>
<accession>A0ABD0JFM9</accession>